<dbReference type="PRINTS" id="PR01415">
    <property type="entry name" value="ANKYRIN"/>
</dbReference>
<dbReference type="SMART" id="SM00248">
    <property type="entry name" value="ANK"/>
    <property type="match status" value="6"/>
</dbReference>
<dbReference type="EMBL" id="JABEXW010000546">
    <property type="protein sequence ID" value="KAF4962377.1"/>
    <property type="molecule type" value="Genomic_DNA"/>
</dbReference>
<evidence type="ECO:0000313" key="8">
    <source>
        <dbReference type="Proteomes" id="UP000622797"/>
    </source>
</evidence>
<evidence type="ECO:0008006" key="9">
    <source>
        <dbReference type="Google" id="ProtNLM"/>
    </source>
</evidence>
<feature type="domain" description="Heterokaryon incompatibility" evidence="3">
    <location>
        <begin position="111"/>
        <end position="276"/>
    </location>
</feature>
<dbReference type="Pfam" id="PF24883">
    <property type="entry name" value="NPHP3_N"/>
    <property type="match status" value="1"/>
</dbReference>
<dbReference type="PROSITE" id="PS50297">
    <property type="entry name" value="ANK_REP_REGION"/>
    <property type="match status" value="2"/>
</dbReference>
<evidence type="ECO:0000259" key="5">
    <source>
        <dbReference type="Pfam" id="PF22939"/>
    </source>
</evidence>
<dbReference type="Proteomes" id="UP000622797">
    <property type="component" value="Unassembled WGS sequence"/>
</dbReference>
<dbReference type="InterPro" id="IPR054471">
    <property type="entry name" value="GPIID_WHD"/>
</dbReference>
<evidence type="ECO:0000259" key="3">
    <source>
        <dbReference type="Pfam" id="PF06985"/>
    </source>
</evidence>
<feature type="domain" description="NACHT-NTPase and P-loop NTPases N-terminal" evidence="4">
    <location>
        <begin position="763"/>
        <end position="888"/>
    </location>
</feature>
<proteinExistence type="predicted"/>
<evidence type="ECO:0000313" key="7">
    <source>
        <dbReference type="EMBL" id="KAF4962377.1"/>
    </source>
</evidence>
<dbReference type="Pfam" id="PF17107">
    <property type="entry name" value="SesA"/>
    <property type="match status" value="1"/>
</dbReference>
<evidence type="ECO:0000259" key="4">
    <source>
        <dbReference type="Pfam" id="PF17107"/>
    </source>
</evidence>
<feature type="repeat" description="ANK" evidence="2">
    <location>
        <begin position="1619"/>
        <end position="1651"/>
    </location>
</feature>
<evidence type="ECO:0000256" key="1">
    <source>
        <dbReference type="ARBA" id="ARBA00022737"/>
    </source>
</evidence>
<dbReference type="Pfam" id="PF22939">
    <property type="entry name" value="WHD_GPIID"/>
    <property type="match status" value="1"/>
</dbReference>
<keyword evidence="8" id="KW-1185">Reference proteome</keyword>
<dbReference type="InterPro" id="IPR052895">
    <property type="entry name" value="HetReg/Transcr_Mod"/>
</dbReference>
<reference evidence="7" key="1">
    <citation type="journal article" date="2020" name="BMC Genomics">
        <title>Correction to: Identification and distribution of gene clusters required for synthesis of sphingolipid metabolism inhibitors in diverse species of the filamentous fungus Fusarium.</title>
        <authorList>
            <person name="Kim H.S."/>
            <person name="Lohmar J.M."/>
            <person name="Busman M."/>
            <person name="Brown D.W."/>
            <person name="Naumann T.A."/>
            <person name="Divon H.H."/>
            <person name="Lysoe E."/>
            <person name="Uhlig S."/>
            <person name="Proctor R.H."/>
        </authorList>
    </citation>
    <scope>NUCLEOTIDE SEQUENCE</scope>
    <source>
        <strain evidence="7">NRRL 20472</strain>
    </source>
</reference>
<evidence type="ECO:0000259" key="6">
    <source>
        <dbReference type="Pfam" id="PF24883"/>
    </source>
</evidence>
<accession>A0A8H4TQW9</accession>
<dbReference type="PROSITE" id="PS50088">
    <property type="entry name" value="ANK_REPEAT"/>
    <property type="match status" value="2"/>
</dbReference>
<dbReference type="Gene3D" id="3.40.50.300">
    <property type="entry name" value="P-loop containing nucleotide triphosphate hydrolases"/>
    <property type="match status" value="1"/>
</dbReference>
<comment type="caution">
    <text evidence="7">The sequence shown here is derived from an EMBL/GenBank/DDBJ whole genome shotgun (WGS) entry which is preliminary data.</text>
</comment>
<dbReference type="PANTHER" id="PTHR24148">
    <property type="entry name" value="ANKYRIN REPEAT DOMAIN-CONTAINING PROTEIN 39 HOMOLOG-RELATED"/>
    <property type="match status" value="1"/>
</dbReference>
<dbReference type="SUPFAM" id="SSF52540">
    <property type="entry name" value="P-loop containing nucleoside triphosphate hydrolases"/>
    <property type="match status" value="1"/>
</dbReference>
<dbReference type="OrthoDB" id="194358at2759"/>
<organism evidence="7 8">
    <name type="scientific">Fusarium sarcochroum</name>
    <dbReference type="NCBI Taxonomy" id="1208366"/>
    <lineage>
        <taxon>Eukaryota</taxon>
        <taxon>Fungi</taxon>
        <taxon>Dikarya</taxon>
        <taxon>Ascomycota</taxon>
        <taxon>Pezizomycotina</taxon>
        <taxon>Sordariomycetes</taxon>
        <taxon>Hypocreomycetidae</taxon>
        <taxon>Hypocreales</taxon>
        <taxon>Nectriaceae</taxon>
        <taxon>Fusarium</taxon>
        <taxon>Fusarium lateritium species complex</taxon>
    </lineage>
</organism>
<dbReference type="InterPro" id="IPR056884">
    <property type="entry name" value="NPHP3-like_N"/>
</dbReference>
<dbReference type="Pfam" id="PF12796">
    <property type="entry name" value="Ank_2"/>
    <property type="match status" value="2"/>
</dbReference>
<reference evidence="7" key="2">
    <citation type="submission" date="2020-05" db="EMBL/GenBank/DDBJ databases">
        <authorList>
            <person name="Kim H.-S."/>
            <person name="Proctor R.H."/>
            <person name="Brown D.W."/>
        </authorList>
    </citation>
    <scope>NUCLEOTIDE SEQUENCE</scope>
    <source>
        <strain evidence="7">NRRL 20472</strain>
    </source>
</reference>
<keyword evidence="2" id="KW-0040">ANK repeat</keyword>
<feature type="domain" description="GPI inositol-deacylase winged helix" evidence="5">
    <location>
        <begin position="1233"/>
        <end position="1320"/>
    </location>
</feature>
<dbReference type="InterPro" id="IPR031352">
    <property type="entry name" value="SesA"/>
</dbReference>
<dbReference type="PANTHER" id="PTHR24148:SF77">
    <property type="entry name" value="HETEROKARYON INCOMPATIBILITY DOMAIN-CONTAINING PROTEIN"/>
    <property type="match status" value="1"/>
</dbReference>
<feature type="repeat" description="ANK" evidence="2">
    <location>
        <begin position="1521"/>
        <end position="1553"/>
    </location>
</feature>
<name>A0A8H4TQW9_9HYPO</name>
<dbReference type="InterPro" id="IPR027417">
    <property type="entry name" value="P-loop_NTPase"/>
</dbReference>
<dbReference type="Gene3D" id="1.25.40.20">
    <property type="entry name" value="Ankyrin repeat-containing domain"/>
    <property type="match status" value="3"/>
</dbReference>
<sequence>MTSSFKYWPLLDNEIRVLKIEDVEIATNKSKRHPIACSLEHVCLPSALSHVPNQQFKGDGRTWPELHTVPDTEALFKNGQDPHVEEANSVNHAAIIEKDADLPWRYEWGDFIALSYVWGSADRSDFSPSITVNGFPFKVTPNLYSALLQLSQSRRIRQGFKLWVDAICINQADQDERGRQVARMRDIYQSAWQVAIWLGPEDKDSSLALSALSWLTRESERPRPMEEFYHEGFSLDLRPVFIIWPTYHSPMKKEVYRALFHFFTRPYWRRMWVVQEVAMGNPNTPVLCGDKGIAWNDVYQAVKVIASDEARFGRAILESVRPRILSTWSFELARDRLVQERKWAPERMWKVQETMMRIQQDQRVPGASNNWQDLVRALSLARDSLLTNEKDRVYGILGIKAIADRVHIEPNYNLPISTIYANFTSELVSTGDLNILRLASRHGGDIPTSWVIENLPSPFKHHLIAPLLLPFLDSVSKSRQATSVGTACDHKLPSWTICWSCSPAPTAQLRGDYQADRSLRFLSPTSVVSNSVLRTKGIVLDTIISLSAFHVDEIDEGYPQNTSSTSSIYGDANATRTALWRTIVGDTMAGSNDPAPESYSWLLDHRLWQLGIAGVHTNGFGLQDFMFRNKKLELCGFNLEQLVNGPEGGKRRPEARYYNPNNEQREAFSCAVNTLAWRRLFGTGSGRMGLGTCAIEVGDNIVVVKGCNTPLVLRRSGGGWKLIGECYTLGVILQVGGFLPDAPTPEPRQSCNLKAEMDPLSAIGSIISVIQAISSAYKAIQHLRGLPHEFDEVARNLPLARDTLGLARDHLQGLALDEPSKNALQPVISKCEEKAKMLQDIFEKVEEGTRNARNRSVLDFYRTSLLRLGKAHRVESLMGGILKDLDALSTNRLFATVTQSQLAQLKDAIDELSHVRSSVSDSEFEGPVSNIMNNNDNATGYMSIISGQSHVINPGSGKFFNAQNMTFETKIESQGRVGGSMLWVSANPGCGKSVLAKYLVDSELPTTNSRTTCYFFFKDDFEDQRTATGALSCILHQLFTQREVLFSDKIIKRFENHRTHVTSSFDELWEVLVMASKDSNAGELVCILDAFDECEDQQRGKFVKALQKFYGADSGAKHDVNLKLLITSRPYDKIRLDFQPVVHLEGESEEEIAKIAREVDAYIDFRVSCIRESLPLNLDEAALLLRELRRVPNQTYLWVYLTLDLIENDISIDRTKIQEATSSLPQTVDDAYERILARSSKPKEAKKLLHIIVAAARPLTLAEMDIALALRKTHKSYKDLEARPEVRFRKYVTDLCGLFITITNSKIYLLHQTAKEFLVPKYESNFKGRHDHQLTWKHSLPPPESHHVLFGICIQLLHFTELETPSVNALVDETGSISLRDHLLLDYSALNWAAHFRGSHVIDDAVIDSVRQICDTSSRRYSNWFQIHWTRTRGDSLPPFTTLMITAYLGLGPIVKLHLDAGNVEVNSTDGTYGRSALSWASENGFDNVVELLINGPRFHLRNINKWSFLTSAKINAKDKHGRTPLSYAAWNGHLIIVNRLVRAGARVDSQDNIGGTPISYALISGQEAVFYRLVKGAQIESVDTIRRKLLISAAQTGYAAVVERLLENGADKEIMDSTGHIALYRATVGGHVEVVRLLVDKGADVNRNQRVGFTALGHAIDNRSTDMMTILLKRGARVHDTFISITNVPGFHYSTSLRTDDTPLIDPDVDKQDIDAVELLLDYGARPDFNKETHVTPLSLARSMDDKAIVQILESRLQ</sequence>
<gene>
    <name evidence="7" type="ORF">FSARC_9543</name>
</gene>
<dbReference type="InterPro" id="IPR036770">
    <property type="entry name" value="Ankyrin_rpt-contain_sf"/>
</dbReference>
<dbReference type="SUPFAM" id="SSF48403">
    <property type="entry name" value="Ankyrin repeat"/>
    <property type="match status" value="1"/>
</dbReference>
<dbReference type="InterPro" id="IPR002110">
    <property type="entry name" value="Ankyrin_rpt"/>
</dbReference>
<dbReference type="Pfam" id="PF06985">
    <property type="entry name" value="HET"/>
    <property type="match status" value="1"/>
</dbReference>
<dbReference type="InterPro" id="IPR010730">
    <property type="entry name" value="HET"/>
</dbReference>
<keyword evidence="1" id="KW-0677">Repeat</keyword>
<feature type="domain" description="Nephrocystin 3-like N-terminal" evidence="6">
    <location>
        <begin position="978"/>
        <end position="1129"/>
    </location>
</feature>
<evidence type="ECO:0000256" key="2">
    <source>
        <dbReference type="PROSITE-ProRule" id="PRU00023"/>
    </source>
</evidence>
<protein>
    <recommendedName>
        <fullName evidence="9">Heterokaryon incompatibility domain-containing protein</fullName>
    </recommendedName>
</protein>